<keyword evidence="1" id="KW-0472">Membrane</keyword>
<keyword evidence="1" id="KW-1133">Transmembrane helix</keyword>
<dbReference type="AlphaFoldDB" id="A0A1F8B3Q6"/>
<comment type="caution">
    <text evidence="2">The sequence shown here is derived from an EMBL/GenBank/DDBJ whole genome shotgun (WGS) entry which is preliminary data.</text>
</comment>
<evidence type="ECO:0000256" key="1">
    <source>
        <dbReference type="SAM" id="Phobius"/>
    </source>
</evidence>
<sequence length="438" mass="50650">MKTSTLSKYLPLILLAVVTLTTRFYELGTIPKGLSLEEATIGLSLAPYLGGWVLNPILIRLASAILGTLSIFLLYFLVNKLSENLRLSYASAFLLSITPWHIQESRIFSVVILIIFTTLFFGFILSDQLKSLLKFLPKFFVALSILLFISAILIDFSKVSEKVDAERRIAVNAIPLKLTTIYSNKLVESYRENLASFYEHLDFGVYFFNGHPRQRWGVEETTKLFVSFIPLIIIGITKLKNNLRLLLGAVFIFLLTLLTLFEFRGPSESLPLVFIFVIIAGYGLNYLWEAKKRQTVFYILLILLFYEFLNFNSLYFSGLTESTFSPRRAVYEEIAGKVSLLREENEKVLVNERLLNPKIFFQFYLKDQDLEGFEFKEYNVWNEQDSNALFVDVLPYEPSPSETLYTKEDGFPEKLTPLYEISDERLRQKVFVYRYAEN</sequence>
<keyword evidence="1" id="KW-0812">Transmembrane</keyword>
<feature type="transmembrane region" description="Helical" evidence="1">
    <location>
        <begin position="57"/>
        <end position="78"/>
    </location>
</feature>
<reference evidence="2 3" key="1">
    <citation type="journal article" date="2016" name="Nat. Commun.">
        <title>Thousands of microbial genomes shed light on interconnected biogeochemical processes in an aquifer system.</title>
        <authorList>
            <person name="Anantharaman K."/>
            <person name="Brown C.T."/>
            <person name="Hug L.A."/>
            <person name="Sharon I."/>
            <person name="Castelle C.J."/>
            <person name="Probst A.J."/>
            <person name="Thomas B.C."/>
            <person name="Singh A."/>
            <person name="Wilkins M.J."/>
            <person name="Karaoz U."/>
            <person name="Brodie E.L."/>
            <person name="Williams K.H."/>
            <person name="Hubbard S.S."/>
            <person name="Banfield J.F."/>
        </authorList>
    </citation>
    <scope>NUCLEOTIDE SEQUENCE [LARGE SCALE GENOMIC DNA]</scope>
</reference>
<feature type="transmembrane region" description="Helical" evidence="1">
    <location>
        <begin position="108"/>
        <end position="126"/>
    </location>
</feature>
<evidence type="ECO:0000313" key="3">
    <source>
        <dbReference type="Proteomes" id="UP000179018"/>
    </source>
</evidence>
<dbReference type="Proteomes" id="UP000179018">
    <property type="component" value="Unassembled WGS sequence"/>
</dbReference>
<name>A0A1F8B3Q6_9BACT</name>
<dbReference type="STRING" id="1802516.A3A75_05015"/>
<evidence type="ECO:0008006" key="4">
    <source>
        <dbReference type="Google" id="ProtNLM"/>
    </source>
</evidence>
<feature type="transmembrane region" description="Helical" evidence="1">
    <location>
        <begin position="222"/>
        <end position="239"/>
    </location>
</feature>
<accession>A0A1F8B3Q6</accession>
<dbReference type="EMBL" id="MGHC01000037">
    <property type="protein sequence ID" value="OGM58359.1"/>
    <property type="molecule type" value="Genomic_DNA"/>
</dbReference>
<protein>
    <recommendedName>
        <fullName evidence="4">Glycosyltransferase RgtA/B/C/D-like domain-containing protein</fullName>
    </recommendedName>
</protein>
<feature type="transmembrane region" description="Helical" evidence="1">
    <location>
        <begin position="85"/>
        <end position="102"/>
    </location>
</feature>
<evidence type="ECO:0000313" key="2">
    <source>
        <dbReference type="EMBL" id="OGM58359.1"/>
    </source>
</evidence>
<organism evidence="2 3">
    <name type="scientific">Candidatus Woesebacteria bacterium RIFCSPLOWO2_01_FULL_39_10</name>
    <dbReference type="NCBI Taxonomy" id="1802516"/>
    <lineage>
        <taxon>Bacteria</taxon>
        <taxon>Candidatus Woeseibacteriota</taxon>
    </lineage>
</organism>
<feature type="transmembrane region" description="Helical" evidence="1">
    <location>
        <begin position="135"/>
        <end position="154"/>
    </location>
</feature>
<feature type="transmembrane region" description="Helical" evidence="1">
    <location>
        <begin position="269"/>
        <end position="288"/>
    </location>
</feature>
<feature type="transmembrane region" description="Helical" evidence="1">
    <location>
        <begin position="246"/>
        <end position="263"/>
    </location>
</feature>
<proteinExistence type="predicted"/>
<feature type="transmembrane region" description="Helical" evidence="1">
    <location>
        <begin position="295"/>
        <end position="316"/>
    </location>
</feature>
<gene>
    <name evidence="2" type="ORF">A3A75_05015</name>
</gene>